<sequence length="462" mass="50728">MVNSLPAGTLIRLVECGISSTVMVSTKNRLFYCGLNPASLKSLLNSSRRKDKNQKPNNDEVFEEERDFNEPTMIDTSHMAGDIAKVNCSSTHFAVMSSLGYVYTWGVGKSGQLVRQDDDSKSLELIDSSEDKMMIASDICCAGDCTFVVEKESGNLYGCGFNSCGQLGKMESDDEQAVMMIRTKKRVVKVRQPSNIYFKLREIPGLPKQLSWEAENSVMSTHKITPPTQDVNQELLEWVIKAFRRNYDASKMIQNCVKAENFAAASVLETMAENHEQALQHNLAGASKNKTSSLEAINKYLASIDFTKHPQVEQACRFLTIVIKHWSKYQLPGCDLEEILESHRQAPSWGPCLCSAIKEIISSADESAEWIAANLTPVFILKCINDSAKWNAEEGREVLVLNSSITSSSSGRVHIASSNGSSTSDSSAASKRFGDDSSSSSSLNVLNGNVSFGSLCQSSLSK</sequence>
<feature type="region of interest" description="Disordered" evidence="2">
    <location>
        <begin position="46"/>
        <end position="67"/>
    </location>
</feature>
<comment type="caution">
    <text evidence="3">The sequence shown here is derived from an EMBL/GenBank/DDBJ whole genome shotgun (WGS) entry which is preliminary data.</text>
</comment>
<reference evidence="3 4" key="1">
    <citation type="journal article" date="2016" name="Genome Biol. Evol.">
        <title>Gene Family Evolution Reflects Adaptation to Soil Environmental Stressors in the Genome of the Collembolan Orchesella cincta.</title>
        <authorList>
            <person name="Faddeeva-Vakhrusheva A."/>
            <person name="Derks M.F."/>
            <person name="Anvar S.Y."/>
            <person name="Agamennone V."/>
            <person name="Suring W."/>
            <person name="Smit S."/>
            <person name="van Straalen N.M."/>
            <person name="Roelofs D."/>
        </authorList>
    </citation>
    <scope>NUCLEOTIDE SEQUENCE [LARGE SCALE GENOMIC DNA]</scope>
    <source>
        <tissue evidence="3">Mixed pool</tissue>
    </source>
</reference>
<gene>
    <name evidence="3" type="ORF">Ocin01_11751</name>
</gene>
<feature type="region of interest" description="Disordered" evidence="2">
    <location>
        <begin position="410"/>
        <end position="443"/>
    </location>
</feature>
<accession>A0A1D2MPG7</accession>
<dbReference type="InterPro" id="IPR051625">
    <property type="entry name" value="Signaling_Regulatory_Domain"/>
</dbReference>
<dbReference type="PANTHER" id="PTHR22872">
    <property type="entry name" value="BTK-BINDING PROTEIN-RELATED"/>
    <property type="match status" value="1"/>
</dbReference>
<dbReference type="Gene3D" id="2.130.10.30">
    <property type="entry name" value="Regulator of chromosome condensation 1/beta-lactamase-inhibitor protein II"/>
    <property type="match status" value="1"/>
</dbReference>
<protein>
    <submittedName>
        <fullName evidence="3">RCC1 domain-containing protein 1</fullName>
    </submittedName>
</protein>
<keyword evidence="1" id="KW-0677">Repeat</keyword>
<dbReference type="EMBL" id="LJIJ01000733">
    <property type="protein sequence ID" value="ODM94923.1"/>
    <property type="molecule type" value="Genomic_DNA"/>
</dbReference>
<proteinExistence type="predicted"/>
<dbReference type="Proteomes" id="UP000094527">
    <property type="component" value="Unassembled WGS sequence"/>
</dbReference>
<organism evidence="3 4">
    <name type="scientific">Orchesella cincta</name>
    <name type="common">Springtail</name>
    <name type="synonym">Podura cincta</name>
    <dbReference type="NCBI Taxonomy" id="48709"/>
    <lineage>
        <taxon>Eukaryota</taxon>
        <taxon>Metazoa</taxon>
        <taxon>Ecdysozoa</taxon>
        <taxon>Arthropoda</taxon>
        <taxon>Hexapoda</taxon>
        <taxon>Collembola</taxon>
        <taxon>Entomobryomorpha</taxon>
        <taxon>Entomobryoidea</taxon>
        <taxon>Orchesellidae</taxon>
        <taxon>Orchesellinae</taxon>
        <taxon>Orchesella</taxon>
    </lineage>
</organism>
<dbReference type="SUPFAM" id="SSF50985">
    <property type="entry name" value="RCC1/BLIP-II"/>
    <property type="match status" value="1"/>
</dbReference>
<keyword evidence="4" id="KW-1185">Reference proteome</keyword>
<evidence type="ECO:0000313" key="3">
    <source>
        <dbReference type="EMBL" id="ODM94923.1"/>
    </source>
</evidence>
<evidence type="ECO:0000313" key="4">
    <source>
        <dbReference type="Proteomes" id="UP000094527"/>
    </source>
</evidence>
<name>A0A1D2MPG7_ORCCI</name>
<dbReference type="AlphaFoldDB" id="A0A1D2MPG7"/>
<dbReference type="STRING" id="48709.A0A1D2MPG7"/>
<dbReference type="InterPro" id="IPR009091">
    <property type="entry name" value="RCC1/BLIP-II"/>
</dbReference>
<evidence type="ECO:0000256" key="2">
    <source>
        <dbReference type="SAM" id="MobiDB-lite"/>
    </source>
</evidence>
<evidence type="ECO:0000256" key="1">
    <source>
        <dbReference type="ARBA" id="ARBA00022737"/>
    </source>
</evidence>